<accession>W6QJV4</accession>
<evidence type="ECO:0000313" key="1">
    <source>
        <dbReference type="EMBL" id="CDM29847.1"/>
    </source>
</evidence>
<dbReference type="AlphaFoldDB" id="W6QJV4"/>
<organism evidence="1 2">
    <name type="scientific">Penicillium roqueforti (strain FM164)</name>
    <dbReference type="NCBI Taxonomy" id="1365484"/>
    <lineage>
        <taxon>Eukaryota</taxon>
        <taxon>Fungi</taxon>
        <taxon>Dikarya</taxon>
        <taxon>Ascomycota</taxon>
        <taxon>Pezizomycotina</taxon>
        <taxon>Eurotiomycetes</taxon>
        <taxon>Eurotiomycetidae</taxon>
        <taxon>Eurotiales</taxon>
        <taxon>Aspergillaceae</taxon>
        <taxon>Penicillium</taxon>
    </lineage>
</organism>
<reference evidence="1" key="1">
    <citation type="journal article" date="2014" name="Nat. Commun.">
        <title>Multiple recent horizontal transfers of a large genomic region in cheese making fungi.</title>
        <authorList>
            <person name="Cheeseman K."/>
            <person name="Ropars J."/>
            <person name="Renault P."/>
            <person name="Dupont J."/>
            <person name="Gouzy J."/>
            <person name="Branca A."/>
            <person name="Abraham A.L."/>
            <person name="Ceppi M."/>
            <person name="Conseiller E."/>
            <person name="Debuchy R."/>
            <person name="Malagnac F."/>
            <person name="Goarin A."/>
            <person name="Silar P."/>
            <person name="Lacoste S."/>
            <person name="Sallet E."/>
            <person name="Bensimon A."/>
            <person name="Giraud T."/>
            <person name="Brygoo Y."/>
        </authorList>
    </citation>
    <scope>NUCLEOTIDE SEQUENCE [LARGE SCALE GENOMIC DNA]</scope>
    <source>
        <strain evidence="1">FM164</strain>
    </source>
</reference>
<dbReference type="EMBL" id="HG792015">
    <property type="protein sequence ID" value="CDM29847.1"/>
    <property type="molecule type" value="Genomic_DNA"/>
</dbReference>
<name>W6QJV4_PENRF</name>
<keyword evidence="2" id="KW-1185">Reference proteome</keyword>
<dbReference type="Proteomes" id="UP000030686">
    <property type="component" value="Unassembled WGS sequence"/>
</dbReference>
<gene>
    <name evidence="1" type="ORF">PROQFM164_S01g003660</name>
</gene>
<sequence length="34" mass="3782">MDPLIGRRVGTTVAGRVASSGPRKEIRRLYRLLS</sequence>
<proteinExistence type="predicted"/>
<protein>
    <submittedName>
        <fullName evidence="1">Genomic scaffold, ProqFM164S01</fullName>
    </submittedName>
</protein>
<evidence type="ECO:0000313" key="2">
    <source>
        <dbReference type="Proteomes" id="UP000030686"/>
    </source>
</evidence>